<keyword evidence="8" id="KW-1185">Reference proteome</keyword>
<dbReference type="InterPro" id="IPR000551">
    <property type="entry name" value="MerR-type_HTH_dom"/>
</dbReference>
<dbReference type="Proteomes" id="UP001597169">
    <property type="component" value="Unassembled WGS sequence"/>
</dbReference>
<feature type="coiled-coil region" evidence="5">
    <location>
        <begin position="78"/>
        <end position="105"/>
    </location>
</feature>
<accession>A0ABW3PQP5</accession>
<evidence type="ECO:0000256" key="4">
    <source>
        <dbReference type="ARBA" id="ARBA00023163"/>
    </source>
</evidence>
<dbReference type="PANTHER" id="PTHR30204">
    <property type="entry name" value="REDOX-CYCLING DRUG-SENSING TRANSCRIPTIONAL ACTIVATOR SOXR"/>
    <property type="match status" value="1"/>
</dbReference>
<dbReference type="PROSITE" id="PS50937">
    <property type="entry name" value="HTH_MERR_2"/>
    <property type="match status" value="1"/>
</dbReference>
<evidence type="ECO:0000256" key="3">
    <source>
        <dbReference type="ARBA" id="ARBA00023125"/>
    </source>
</evidence>
<dbReference type="EMBL" id="JBHTKX010000001">
    <property type="protein sequence ID" value="MFD1127747.1"/>
    <property type="molecule type" value="Genomic_DNA"/>
</dbReference>
<evidence type="ECO:0000256" key="5">
    <source>
        <dbReference type="SAM" id="Coils"/>
    </source>
</evidence>
<evidence type="ECO:0000313" key="8">
    <source>
        <dbReference type="Proteomes" id="UP001597169"/>
    </source>
</evidence>
<evidence type="ECO:0000256" key="1">
    <source>
        <dbReference type="ARBA" id="ARBA00022491"/>
    </source>
</evidence>
<dbReference type="InterPro" id="IPR047057">
    <property type="entry name" value="MerR_fam"/>
</dbReference>
<dbReference type="InterPro" id="IPR009061">
    <property type="entry name" value="DNA-bd_dom_put_sf"/>
</dbReference>
<comment type="caution">
    <text evidence="7">The sequence shown here is derived from an EMBL/GenBank/DDBJ whole genome shotgun (WGS) entry which is preliminary data.</text>
</comment>
<protein>
    <submittedName>
        <fullName evidence="7">MerR family transcriptional regulator</fullName>
    </submittedName>
</protein>
<dbReference type="PANTHER" id="PTHR30204:SF69">
    <property type="entry name" value="MERR-FAMILY TRANSCRIPTIONAL REGULATOR"/>
    <property type="match status" value="1"/>
</dbReference>
<evidence type="ECO:0000313" key="7">
    <source>
        <dbReference type="EMBL" id="MFD1127747.1"/>
    </source>
</evidence>
<gene>
    <name evidence="7" type="ORF">ACFQ3J_06105</name>
</gene>
<dbReference type="SMART" id="SM00422">
    <property type="entry name" value="HTH_MERR"/>
    <property type="match status" value="1"/>
</dbReference>
<dbReference type="CDD" id="cd00592">
    <property type="entry name" value="HTH_MerR-like"/>
    <property type="match status" value="1"/>
</dbReference>
<name>A0ABW3PQP5_9BACL</name>
<evidence type="ECO:0000259" key="6">
    <source>
        <dbReference type="PROSITE" id="PS50937"/>
    </source>
</evidence>
<feature type="domain" description="HTH merR-type" evidence="6">
    <location>
        <begin position="1"/>
        <end position="72"/>
    </location>
</feature>
<keyword evidence="5" id="KW-0175">Coiled coil</keyword>
<evidence type="ECO:0000256" key="2">
    <source>
        <dbReference type="ARBA" id="ARBA00023015"/>
    </source>
</evidence>
<dbReference type="Pfam" id="PF13411">
    <property type="entry name" value="MerR_1"/>
    <property type="match status" value="1"/>
</dbReference>
<dbReference type="RefSeq" id="WP_244533189.1">
    <property type="nucleotide sequence ID" value="NZ_JBHTKX010000001.1"/>
</dbReference>
<proteinExistence type="predicted"/>
<keyword evidence="4" id="KW-0804">Transcription</keyword>
<dbReference type="Gene3D" id="1.10.1660.10">
    <property type="match status" value="1"/>
</dbReference>
<keyword evidence="3" id="KW-0238">DNA-binding</keyword>
<keyword evidence="1" id="KW-0678">Repressor</keyword>
<reference evidence="8" key="1">
    <citation type="journal article" date="2019" name="Int. J. Syst. Evol. Microbiol.">
        <title>The Global Catalogue of Microorganisms (GCM) 10K type strain sequencing project: providing services to taxonomists for standard genome sequencing and annotation.</title>
        <authorList>
            <consortium name="The Broad Institute Genomics Platform"/>
            <consortium name="The Broad Institute Genome Sequencing Center for Infectious Disease"/>
            <person name="Wu L."/>
            <person name="Ma J."/>
        </authorList>
    </citation>
    <scope>NUCLEOTIDE SEQUENCE [LARGE SCALE GENOMIC DNA]</scope>
    <source>
        <strain evidence="8">CCUG 53519</strain>
    </source>
</reference>
<keyword evidence="2" id="KW-0805">Transcription regulation</keyword>
<sequence length="120" mass="14201">MMRINDVSKLTGLPISTLRFYERKDLIPDRYMYRDMNNYRVYSEDVVAYLNDVKALLAADFSIEELSLLVNEEINLSYEDKLKLVKQKVKKIDDLKNQLNRSEQYLNTILEGTAKFHKEC</sequence>
<organism evidence="7 8">
    <name type="scientific">Paenibacillus provencensis</name>
    <dbReference type="NCBI Taxonomy" id="441151"/>
    <lineage>
        <taxon>Bacteria</taxon>
        <taxon>Bacillati</taxon>
        <taxon>Bacillota</taxon>
        <taxon>Bacilli</taxon>
        <taxon>Bacillales</taxon>
        <taxon>Paenibacillaceae</taxon>
        <taxon>Paenibacillus</taxon>
    </lineage>
</organism>
<dbReference type="SUPFAM" id="SSF46955">
    <property type="entry name" value="Putative DNA-binding domain"/>
    <property type="match status" value="1"/>
</dbReference>